<evidence type="ECO:0000256" key="2">
    <source>
        <dbReference type="SAM" id="SignalP"/>
    </source>
</evidence>
<keyword evidence="1" id="KW-1015">Disulfide bond</keyword>
<dbReference type="InterPro" id="IPR016187">
    <property type="entry name" value="CTDL_fold"/>
</dbReference>
<dbReference type="Gene3D" id="3.10.100.10">
    <property type="entry name" value="Mannose-Binding Protein A, subunit A"/>
    <property type="match status" value="1"/>
</dbReference>
<sequence>MSVLFVFLLLVACVQCKAPDGYTVNVADGYAYKLMYVAQPWDDAREQCLADGAKLAVPQSPEQFAFMQEIVHKMHFPSVVGSEYKHLVWLGIDSQKGNVWKNLDGVDINQTGYHKWATGNGKIFSSDDREPHCVGLDSTNEGLRDFWCKHKQPYLCEVKTTA</sequence>
<dbReference type="InterPro" id="IPR050111">
    <property type="entry name" value="C-type_lectin/snaclec_domain"/>
</dbReference>
<feature type="domain" description="C-type lectin" evidence="3">
    <location>
        <begin position="27"/>
        <end position="157"/>
    </location>
</feature>
<evidence type="ECO:0000256" key="1">
    <source>
        <dbReference type="ARBA" id="ARBA00023157"/>
    </source>
</evidence>
<protein>
    <submittedName>
        <fullName evidence="4">Lectin 5</fullName>
    </submittedName>
</protein>
<dbReference type="AlphaFoldDB" id="Q5MGE0"/>
<reference evidence="4" key="1">
    <citation type="journal article" date="2005" name="Gene">
        <title>A catalog for the transcripts from the venomous structures of the caterpillar Lonomia obliqua: identification of the proteins potentially involved in the coagulation disorder and hemorrhagic syndrome.</title>
        <authorList>
            <person name="Veiga A.B.G."/>
            <person name="Ribeiro J.M.C."/>
            <person name="Guimaraes J.A."/>
            <person name="Francischetti I.M.B."/>
        </authorList>
    </citation>
    <scope>NUCLEOTIDE SEQUENCE</scope>
    <source>
        <tissue evidence="4">Spicule</tissue>
    </source>
</reference>
<name>Q5MGE0_LONON</name>
<proteinExistence type="evidence at transcript level"/>
<accession>Q5MGE0</accession>
<dbReference type="InterPro" id="IPR001304">
    <property type="entry name" value="C-type_lectin-like"/>
</dbReference>
<dbReference type="InterPro" id="IPR016186">
    <property type="entry name" value="C-type_lectin-like/link_sf"/>
</dbReference>
<dbReference type="Pfam" id="PF00059">
    <property type="entry name" value="Lectin_C"/>
    <property type="match status" value="1"/>
</dbReference>
<evidence type="ECO:0000259" key="3">
    <source>
        <dbReference type="PROSITE" id="PS50041"/>
    </source>
</evidence>
<dbReference type="SUPFAM" id="SSF56436">
    <property type="entry name" value="C-type lectin-like"/>
    <property type="match status" value="1"/>
</dbReference>
<dbReference type="EMBL" id="AY829846">
    <property type="protein sequence ID" value="AAV91460.1"/>
    <property type="molecule type" value="mRNA"/>
</dbReference>
<keyword evidence="2" id="KW-0732">Signal</keyword>
<dbReference type="InterPro" id="IPR018378">
    <property type="entry name" value="C-type_lectin_CS"/>
</dbReference>
<dbReference type="PROSITE" id="PS00615">
    <property type="entry name" value="C_TYPE_LECTIN_1"/>
    <property type="match status" value="1"/>
</dbReference>
<evidence type="ECO:0000313" key="4">
    <source>
        <dbReference type="EMBL" id="AAV91460.1"/>
    </source>
</evidence>
<dbReference type="PANTHER" id="PTHR22803">
    <property type="entry name" value="MANNOSE, PHOSPHOLIPASE, LECTIN RECEPTOR RELATED"/>
    <property type="match status" value="1"/>
</dbReference>
<dbReference type="SMART" id="SM00034">
    <property type="entry name" value="CLECT"/>
    <property type="match status" value="1"/>
</dbReference>
<feature type="chain" id="PRO_5004259828" evidence="2">
    <location>
        <begin position="17"/>
        <end position="162"/>
    </location>
</feature>
<dbReference type="CDD" id="cd00037">
    <property type="entry name" value="CLECT"/>
    <property type="match status" value="1"/>
</dbReference>
<dbReference type="PROSITE" id="PS50041">
    <property type="entry name" value="C_TYPE_LECTIN_2"/>
    <property type="match status" value="1"/>
</dbReference>
<feature type="signal peptide" evidence="2">
    <location>
        <begin position="1"/>
        <end position="16"/>
    </location>
</feature>
<organism evidence="4">
    <name type="scientific">Lonomia obliqua</name>
    <name type="common">Moth</name>
    <dbReference type="NCBI Taxonomy" id="304329"/>
    <lineage>
        <taxon>Eukaryota</taxon>
        <taxon>Metazoa</taxon>
        <taxon>Ecdysozoa</taxon>
        <taxon>Arthropoda</taxon>
        <taxon>Hexapoda</taxon>
        <taxon>Insecta</taxon>
        <taxon>Pterygota</taxon>
        <taxon>Neoptera</taxon>
        <taxon>Endopterygota</taxon>
        <taxon>Lepidoptera</taxon>
        <taxon>Glossata</taxon>
        <taxon>Ditrysia</taxon>
        <taxon>Bombycoidea</taxon>
        <taxon>Saturniidae</taxon>
        <taxon>Hemileucinae</taxon>
        <taxon>Lonomia</taxon>
    </lineage>
</organism>